<accession>A8B3J9</accession>
<keyword evidence="2" id="KW-1185">Reference proteome</keyword>
<dbReference type="Gene3D" id="3.60.15.10">
    <property type="entry name" value="Ribonuclease Z/Hydroxyacylglutathione hydrolase-like"/>
    <property type="match status" value="1"/>
</dbReference>
<dbReference type="SUPFAM" id="SSF56281">
    <property type="entry name" value="Metallo-hydrolase/oxidoreductase"/>
    <property type="match status" value="1"/>
</dbReference>
<dbReference type="AlphaFoldDB" id="A8B3J9"/>
<organism evidence="1 2">
    <name type="scientific">Giardia intestinalis (strain ATCC 50803 / WB clone C6)</name>
    <name type="common">Giardia lamblia</name>
    <dbReference type="NCBI Taxonomy" id="184922"/>
    <lineage>
        <taxon>Eukaryota</taxon>
        <taxon>Metamonada</taxon>
        <taxon>Diplomonadida</taxon>
        <taxon>Hexamitidae</taxon>
        <taxon>Giardiinae</taxon>
        <taxon>Giardia</taxon>
    </lineage>
</organism>
<proteinExistence type="predicted"/>
<dbReference type="KEGG" id="gla:GL50803_005437"/>
<evidence type="ECO:0000313" key="1">
    <source>
        <dbReference type="EMBL" id="KAE8303178.1"/>
    </source>
</evidence>
<dbReference type="InterPro" id="IPR036866">
    <property type="entry name" value="RibonucZ/Hydroxyglut_hydro"/>
</dbReference>
<evidence type="ECO:0000313" key="2">
    <source>
        <dbReference type="Proteomes" id="UP000001548"/>
    </source>
</evidence>
<dbReference type="HOGENOM" id="CLU_289765_0_0_1"/>
<reference evidence="1 2" key="1">
    <citation type="journal article" date="2007" name="Science">
        <title>Genomic minimalism in the early diverging intestinal parasite Giardia lamblia.</title>
        <authorList>
            <person name="Morrison H.G."/>
            <person name="McArthur A.G."/>
            <person name="Gillin F.D."/>
            <person name="Aley S.B."/>
            <person name="Adam R.D."/>
            <person name="Olsen G.J."/>
            <person name="Best A.A."/>
            <person name="Cande W.Z."/>
            <person name="Chen F."/>
            <person name="Cipriano M.J."/>
            <person name="Davids B.J."/>
            <person name="Dawson S.C."/>
            <person name="Elmendorf H.G."/>
            <person name="Hehl A.B."/>
            <person name="Holder M.E."/>
            <person name="Huse S.M."/>
            <person name="Kim U.U."/>
            <person name="Lasek-Nesselquist E."/>
            <person name="Manning G."/>
            <person name="Nigam A."/>
            <person name="Nixon J.E."/>
            <person name="Palm D."/>
            <person name="Passamaneck N.E."/>
            <person name="Prabhu A."/>
            <person name="Reich C.I."/>
            <person name="Reiner D.S."/>
            <person name="Samuelson J."/>
            <person name="Svard S.G."/>
            <person name="Sogin M.L."/>
        </authorList>
    </citation>
    <scope>NUCLEOTIDE SEQUENCE [LARGE SCALE GENOMIC DNA]</scope>
    <source>
        <strain evidence="1 2">WB C6</strain>
    </source>
</reference>
<dbReference type="VEuPathDB" id="GiardiaDB:GL50803_5437"/>
<comment type="caution">
    <text evidence="1">The sequence shown here is derived from an EMBL/GenBank/DDBJ whole genome shotgun (WGS) entry which is preliminary data.</text>
</comment>
<dbReference type="RefSeq" id="XP_001710240.1">
    <property type="nucleotide sequence ID" value="XM_001710188.1"/>
</dbReference>
<name>A8B3J9_GIAIC</name>
<gene>
    <name evidence="1" type="ORF">GL50803_005437</name>
</gene>
<dbReference type="GeneID" id="5703169"/>
<dbReference type="EMBL" id="AACB03000003">
    <property type="protein sequence ID" value="KAE8303178.1"/>
    <property type="molecule type" value="Genomic_DNA"/>
</dbReference>
<dbReference type="OMA" id="YHRINAD"/>
<protein>
    <submittedName>
        <fullName evidence="1">Uncharacterized protein</fullName>
    </submittedName>
</protein>
<dbReference type="Proteomes" id="UP000001548">
    <property type="component" value="Unassembled WGS sequence"/>
</dbReference>
<sequence length="1058" mass="118265">MECELQPLFDVEETGVHAYLLTINDTLLLVDCGLAAPYETYLRVYDDHIDNISAILLTSAALEHAGACLYILSRKEIKTFIPTNLVPALHATVLNVFFNLCLDMKGHQPVLDFILLDYLKLERLFNSSFIQSPEEINVISVTQSILGSYHRINADEYFWSLQLPPSTNKIVCMPTCRHKSLDILQNRGAYQSLERSVALDLPLSSRYLKGEVCFSTPLNVPRSILNFPLLDSHAMLKLLERAFTPLTDFGSQSMQSIQRYSKTMFVCDGITGFTNVLALLSTALKTYTPKPVAESNDQRADAEEQRLSYKICLLMDEQVFLYYVSYLRTIGMDGIITPEFYITSRAQQLDVPLPFPLFILTPDPYFLSGPGRQLLFSGGFASNPANIIVLTSIRPYLPKIARGSPGYKLLSLILLKSQGKSVAHLTKISTPQLTIMDREAYQKQLADSTTDQRPQKSHQSDAADGAALSPEAKERYVTTNVSLILGVVVSKYFNPVTKTLDPVIDLEFSLSLLRTILGMSDTHVFIPPTDAYKDITLESPPHIRFDMTFISVLVHYLSIGYDANGYRSKNIRRSPIVKVGGVEIPAPSSMDLRASVLTKHSIAVPPNLYFGIESPAVEQEGCMLPYLTFLADANAFAAQATQIPSSGPKAPGSSPDALKDIGTQSIAFQQRLKDLFILLITAFLKDVAIVYNSVTDELHLTYRTLTETDEDQNFEGKQDQYGLLFLQNYGSVCQKSQKAILSVKEEPEIKVSKPNIPVSNTLHLKDDTPLPSSISTRSGTNLPFLDIPLSHLNNICMARHRQVQEFTASIKTIIAEKKETATINKLSDANSTEMHCEETMKLEKSEKAYRILTSTTLSDSVVCACDLIFLLDEPIMQLQDMADILRGRFKKYIVTTSKKSHQVHLSSGHFADFGNSLLFTTGETIAFSLHDQVPKVKFPVCRNLVFNKIDRKMSIARGYFSVKIDDDISLDVESTHPYDDSAELILLNRYDNSDERRQALRKAFSNSILQVEHGNKLLIKRNTIELNDTGQMSISGNVSTEILDILDCVEESKIYLPF</sequence>